<proteinExistence type="predicted"/>
<protein>
    <submittedName>
        <fullName evidence="1">Uncharacterized protein</fullName>
    </submittedName>
</protein>
<accession>A0A3E4Q1B2</accession>
<dbReference type="AlphaFoldDB" id="A0A3E4Q1B2"/>
<dbReference type="EMBL" id="QRZC01000004">
    <property type="protein sequence ID" value="RGV44614.1"/>
    <property type="molecule type" value="Genomic_DNA"/>
</dbReference>
<dbReference type="EMBL" id="QSRB01000006">
    <property type="protein sequence ID" value="RGK86132.1"/>
    <property type="molecule type" value="Genomic_DNA"/>
</dbReference>
<sequence length="268" mass="29816">MAVVASAMQIPVSAMYLQHRLLSETHYSNSNFKKEKTMNKYFYLLASLCLAAFFGCQNDNDMNASFSKEKGTISATIDSVGKVHNYLLEQMKDSEIGLCISNKTKMKDLVNCFQRLNDNGKYCYNEIMTRADNDNADFSEFENMAIEDFDVKSIRTLVLKRINANDNIDIDVKKAIEIISDPDGNPLSEQNLSLIEQNKNKKGGHLLIVFKNIAEGSDEYWPQTRDSQSRAVIVADGIGGVLGTTCSGVMGILWGAGFSYACDMCLSN</sequence>
<reference evidence="3 4" key="1">
    <citation type="submission" date="2018-08" db="EMBL/GenBank/DDBJ databases">
        <title>A genome reference for cultivated species of the human gut microbiota.</title>
        <authorList>
            <person name="Zou Y."/>
            <person name="Xue W."/>
            <person name="Luo G."/>
        </authorList>
    </citation>
    <scope>NUCLEOTIDE SEQUENCE [LARGE SCALE GENOMIC DNA]</scope>
    <source>
        <strain evidence="2 4">AF14-42</strain>
        <strain evidence="1 3">TF09-22</strain>
    </source>
</reference>
<evidence type="ECO:0000313" key="4">
    <source>
        <dbReference type="Proteomes" id="UP000285343"/>
    </source>
</evidence>
<organism evidence="1 3">
    <name type="scientific">Bacteroides uniformis</name>
    <dbReference type="NCBI Taxonomy" id="820"/>
    <lineage>
        <taxon>Bacteria</taxon>
        <taxon>Pseudomonadati</taxon>
        <taxon>Bacteroidota</taxon>
        <taxon>Bacteroidia</taxon>
        <taxon>Bacteroidales</taxon>
        <taxon>Bacteroidaceae</taxon>
        <taxon>Bacteroides</taxon>
    </lineage>
</organism>
<evidence type="ECO:0000313" key="2">
    <source>
        <dbReference type="EMBL" id="RGV44614.1"/>
    </source>
</evidence>
<evidence type="ECO:0000313" key="3">
    <source>
        <dbReference type="Proteomes" id="UP000260874"/>
    </source>
</evidence>
<evidence type="ECO:0000313" key="1">
    <source>
        <dbReference type="EMBL" id="RGK86132.1"/>
    </source>
</evidence>
<gene>
    <name evidence="2" type="ORF">DWW14_05345</name>
    <name evidence="1" type="ORF">DXC91_09590</name>
</gene>
<name>A0A3E4Q1B2_BACUN</name>
<comment type="caution">
    <text evidence="1">The sequence shown here is derived from an EMBL/GenBank/DDBJ whole genome shotgun (WGS) entry which is preliminary data.</text>
</comment>
<dbReference type="Proteomes" id="UP000260874">
    <property type="component" value="Unassembled WGS sequence"/>
</dbReference>
<dbReference type="Proteomes" id="UP000285343">
    <property type="component" value="Unassembled WGS sequence"/>
</dbReference>